<keyword evidence="3" id="KW-1185">Reference proteome</keyword>
<evidence type="ECO:0000313" key="2">
    <source>
        <dbReference type="EMBL" id="RZC33198.1"/>
    </source>
</evidence>
<comment type="caution">
    <text evidence="2">The sequence shown here is derived from an EMBL/GenBank/DDBJ whole genome shotgun (WGS) entry which is preliminary data.</text>
</comment>
<dbReference type="OrthoDB" id="6779030at2759"/>
<reference evidence="2 3" key="1">
    <citation type="submission" date="2017-03" db="EMBL/GenBank/DDBJ databases">
        <title>Genome of the blue death feigning beetle - Asbolus verrucosus.</title>
        <authorList>
            <person name="Rider S.D."/>
        </authorList>
    </citation>
    <scope>NUCLEOTIDE SEQUENCE [LARGE SCALE GENOMIC DNA]</scope>
    <source>
        <strain evidence="2">Butters</strain>
        <tissue evidence="2">Head and leg muscle</tissue>
    </source>
</reference>
<feature type="compositionally biased region" description="Basic and acidic residues" evidence="1">
    <location>
        <begin position="180"/>
        <end position="196"/>
    </location>
</feature>
<gene>
    <name evidence="2" type="ORF">BDFB_002302</name>
</gene>
<protein>
    <submittedName>
        <fullName evidence="2">Uncharacterized protein</fullName>
    </submittedName>
</protein>
<accession>A0A482VLG1</accession>
<dbReference type="Proteomes" id="UP000292052">
    <property type="component" value="Unassembled WGS sequence"/>
</dbReference>
<evidence type="ECO:0000256" key="1">
    <source>
        <dbReference type="SAM" id="MobiDB-lite"/>
    </source>
</evidence>
<proteinExistence type="predicted"/>
<name>A0A482VLG1_ASBVE</name>
<sequence>MTSTLHQMYKNLEKCTESLEHDVKTSLEQLDPTHAFDENVLALEGSKDYHYKQILDQLRQIKEHIRIIADHDQSIQSIQAKISKGDEGSSSRIDKNYIKKQVETFQKFGVVNRRLHKPVRPHETSSMKFLESWERILEDQDVNENPTKALSLVIRREESLRRKKKVISSTVDTFLESVTDKKSTTVESPKEIKDTNESSDVEVNTSVEPLKETEDISRNDSVEAINEVLADFVDTKPRIVDVIVSTTCITSP</sequence>
<feature type="region of interest" description="Disordered" evidence="1">
    <location>
        <begin position="180"/>
        <end position="206"/>
    </location>
</feature>
<organism evidence="2 3">
    <name type="scientific">Asbolus verrucosus</name>
    <name type="common">Desert ironclad beetle</name>
    <dbReference type="NCBI Taxonomy" id="1661398"/>
    <lineage>
        <taxon>Eukaryota</taxon>
        <taxon>Metazoa</taxon>
        <taxon>Ecdysozoa</taxon>
        <taxon>Arthropoda</taxon>
        <taxon>Hexapoda</taxon>
        <taxon>Insecta</taxon>
        <taxon>Pterygota</taxon>
        <taxon>Neoptera</taxon>
        <taxon>Endopterygota</taxon>
        <taxon>Coleoptera</taxon>
        <taxon>Polyphaga</taxon>
        <taxon>Cucujiformia</taxon>
        <taxon>Tenebrionidae</taxon>
        <taxon>Pimeliinae</taxon>
        <taxon>Asbolus</taxon>
    </lineage>
</organism>
<evidence type="ECO:0000313" key="3">
    <source>
        <dbReference type="Proteomes" id="UP000292052"/>
    </source>
</evidence>
<dbReference type="EMBL" id="QDEB01091026">
    <property type="protein sequence ID" value="RZC33198.1"/>
    <property type="molecule type" value="Genomic_DNA"/>
</dbReference>
<dbReference type="AlphaFoldDB" id="A0A482VLG1"/>